<evidence type="ECO:0000256" key="2">
    <source>
        <dbReference type="ARBA" id="ARBA00023016"/>
    </source>
</evidence>
<dbReference type="PANTHER" id="PTHR46991:SF11">
    <property type="entry name" value="SMALL HEAT SHOCK PROTEIN HSPF"/>
    <property type="match status" value="1"/>
</dbReference>
<dbReference type="SUPFAM" id="SSF49764">
    <property type="entry name" value="HSP20-like chaperones"/>
    <property type="match status" value="1"/>
</dbReference>
<organism evidence="7 8">
    <name type="scientific">Spinacia oleracea</name>
    <name type="common">Spinach</name>
    <dbReference type="NCBI Taxonomy" id="3562"/>
    <lineage>
        <taxon>Eukaryota</taxon>
        <taxon>Viridiplantae</taxon>
        <taxon>Streptophyta</taxon>
        <taxon>Embryophyta</taxon>
        <taxon>Tracheophyta</taxon>
        <taxon>Spermatophyta</taxon>
        <taxon>Magnoliopsida</taxon>
        <taxon>eudicotyledons</taxon>
        <taxon>Gunneridae</taxon>
        <taxon>Pentapetalae</taxon>
        <taxon>Caryophyllales</taxon>
        <taxon>Chenopodiaceae</taxon>
        <taxon>Chenopodioideae</taxon>
        <taxon>Anserineae</taxon>
        <taxon>Spinacia</taxon>
    </lineage>
</organism>
<dbReference type="CDD" id="cd06464">
    <property type="entry name" value="ACD_sHsps-like"/>
    <property type="match status" value="1"/>
</dbReference>
<dbReference type="Gene3D" id="2.60.40.790">
    <property type="match status" value="1"/>
</dbReference>
<evidence type="ECO:0000259" key="6">
    <source>
        <dbReference type="PROSITE" id="PS01031"/>
    </source>
</evidence>
<reference evidence="8" key="2">
    <citation type="submission" date="2025-08" db="UniProtKB">
        <authorList>
            <consortium name="RefSeq"/>
        </authorList>
    </citation>
    <scope>IDENTIFICATION</scope>
    <source>
        <tissue evidence="8">Leaf</tissue>
    </source>
</reference>
<dbReference type="RefSeq" id="XP_021865485.2">
    <property type="nucleotide sequence ID" value="XM_022009793.2"/>
</dbReference>
<evidence type="ECO:0000313" key="7">
    <source>
        <dbReference type="Proteomes" id="UP000813463"/>
    </source>
</evidence>
<feature type="compositionally biased region" description="Basic and acidic residues" evidence="5">
    <location>
        <begin position="118"/>
        <end position="129"/>
    </location>
</feature>
<sequence>MAEFVLQQLKAGERMSFRVMMAGVARVSSRRNNLNHGFLSLPPPPKPLPTAVGTSLRHLSYYCRYADRLPPSCAFRAKYGYPYPSSSPAEEMRKKQPSYDTSSDDSSDNSGDESEADGEQKKPNYKEKQSIYVKHGDEALYVKMDMPGVGKEDVKIYVEGSFHDHALCVKGVRKSDPEFDECREYKSCPKSYEYRLSLTPNHKVEGTKAEMMNGVLKVTIPKARIEERMDVVLIPVN</sequence>
<dbReference type="Pfam" id="PF00011">
    <property type="entry name" value="HSP20"/>
    <property type="match status" value="1"/>
</dbReference>
<dbReference type="InterPro" id="IPR008978">
    <property type="entry name" value="HSP20-like_chaperone"/>
</dbReference>
<reference evidence="7" key="1">
    <citation type="journal article" date="2021" name="Nat. Commun.">
        <title>Genomic analyses provide insights into spinach domestication and the genetic basis of agronomic traits.</title>
        <authorList>
            <person name="Cai X."/>
            <person name="Sun X."/>
            <person name="Xu C."/>
            <person name="Sun H."/>
            <person name="Wang X."/>
            <person name="Ge C."/>
            <person name="Zhang Z."/>
            <person name="Wang Q."/>
            <person name="Fei Z."/>
            <person name="Jiao C."/>
            <person name="Wang Q."/>
        </authorList>
    </citation>
    <scope>NUCLEOTIDE SEQUENCE [LARGE SCALE GENOMIC DNA]</scope>
    <source>
        <strain evidence="7">cv. Varoflay</strain>
    </source>
</reference>
<accession>A0A9R0KCG8</accession>
<keyword evidence="2 8" id="KW-0346">Stress response</keyword>
<evidence type="ECO:0000256" key="1">
    <source>
        <dbReference type="ARBA" id="ARBA00022946"/>
    </source>
</evidence>
<dbReference type="InterPro" id="IPR044656">
    <property type="entry name" value="HSP14.7/HSP23.5/HSP23.6-like"/>
</dbReference>
<dbReference type="AlphaFoldDB" id="A0A9R0KCG8"/>
<feature type="domain" description="SHSP" evidence="6">
    <location>
        <begin position="122"/>
        <end position="237"/>
    </location>
</feature>
<feature type="compositionally biased region" description="Acidic residues" evidence="5">
    <location>
        <begin position="102"/>
        <end position="117"/>
    </location>
</feature>
<dbReference type="GeneID" id="110804236"/>
<name>A0A9R0KCG8_SPIOL</name>
<comment type="similarity">
    <text evidence="3 4">Belongs to the small heat shock protein (HSP20) family.</text>
</comment>
<keyword evidence="1" id="KW-0809">Transit peptide</keyword>
<dbReference type="Proteomes" id="UP000813463">
    <property type="component" value="Chromosome 6"/>
</dbReference>
<dbReference type="PANTHER" id="PTHR46991">
    <property type="entry name" value="23.5 KDA HEAT SHOCK PROTEIN, MITOCHONDRIAL"/>
    <property type="match status" value="1"/>
</dbReference>
<proteinExistence type="inferred from homology"/>
<protein>
    <submittedName>
        <fullName evidence="8">Small heat shock protein, chloroplastic</fullName>
    </submittedName>
</protein>
<evidence type="ECO:0000313" key="8">
    <source>
        <dbReference type="RefSeq" id="XP_021865485.2"/>
    </source>
</evidence>
<evidence type="ECO:0000256" key="4">
    <source>
        <dbReference type="RuleBase" id="RU003616"/>
    </source>
</evidence>
<dbReference type="PROSITE" id="PS01031">
    <property type="entry name" value="SHSP"/>
    <property type="match status" value="1"/>
</dbReference>
<dbReference type="InterPro" id="IPR002068">
    <property type="entry name" value="A-crystallin/Hsp20_dom"/>
</dbReference>
<dbReference type="KEGG" id="soe:110804236"/>
<evidence type="ECO:0000256" key="5">
    <source>
        <dbReference type="SAM" id="MobiDB-lite"/>
    </source>
</evidence>
<keyword evidence="7" id="KW-1185">Reference proteome</keyword>
<evidence type="ECO:0000256" key="3">
    <source>
        <dbReference type="PROSITE-ProRule" id="PRU00285"/>
    </source>
</evidence>
<gene>
    <name evidence="8" type="primary">LOC110804236</name>
</gene>
<feature type="region of interest" description="Disordered" evidence="5">
    <location>
        <begin position="86"/>
        <end position="129"/>
    </location>
</feature>